<dbReference type="OrthoDB" id="264917at2759"/>
<dbReference type="SUPFAM" id="SSF57850">
    <property type="entry name" value="RING/U-box"/>
    <property type="match status" value="1"/>
</dbReference>
<dbReference type="InterPro" id="IPR001841">
    <property type="entry name" value="Znf_RING"/>
</dbReference>
<proteinExistence type="predicted"/>
<evidence type="ECO:0000259" key="5">
    <source>
        <dbReference type="PROSITE" id="PS50089"/>
    </source>
</evidence>
<dbReference type="Gene3D" id="1.25.40.10">
    <property type="entry name" value="Tetratricopeptide repeat domain"/>
    <property type="match status" value="1"/>
</dbReference>
<evidence type="ECO:0000256" key="1">
    <source>
        <dbReference type="ARBA" id="ARBA00022723"/>
    </source>
</evidence>
<organism evidence="6 7">
    <name type="scientific">Melipona quadrifasciata</name>
    <dbReference type="NCBI Taxonomy" id="166423"/>
    <lineage>
        <taxon>Eukaryota</taxon>
        <taxon>Metazoa</taxon>
        <taxon>Ecdysozoa</taxon>
        <taxon>Arthropoda</taxon>
        <taxon>Hexapoda</taxon>
        <taxon>Insecta</taxon>
        <taxon>Pterygota</taxon>
        <taxon>Neoptera</taxon>
        <taxon>Endopterygota</taxon>
        <taxon>Hymenoptera</taxon>
        <taxon>Apocrita</taxon>
        <taxon>Aculeata</taxon>
        <taxon>Apoidea</taxon>
        <taxon>Anthophila</taxon>
        <taxon>Apidae</taxon>
        <taxon>Melipona</taxon>
    </lineage>
</organism>
<dbReference type="GO" id="GO:0008270">
    <property type="term" value="F:zinc ion binding"/>
    <property type="evidence" value="ECO:0007669"/>
    <property type="project" value="UniProtKB-KW"/>
</dbReference>
<dbReference type="InterPro" id="IPR011990">
    <property type="entry name" value="TPR-like_helical_dom_sf"/>
</dbReference>
<dbReference type="InterPro" id="IPR027370">
    <property type="entry name" value="Znf-RING_euk"/>
</dbReference>
<dbReference type="EMBL" id="KQ435816">
    <property type="protein sequence ID" value="KOX72600.1"/>
    <property type="molecule type" value="Genomic_DNA"/>
</dbReference>
<protein>
    <submittedName>
        <fullName evidence="6">LON peptidase N-terminal domain and RING finger protein 3</fullName>
    </submittedName>
</protein>
<sequence>MAASPIVKRDSRRKKILPKIRRRFACPTSTNMTELAKEAFASCNYRLAVEMYERSLKQKAPSFEVLVGYGDSLAKCGRIRESIGVYARCLSVGSVPPERLKHLANALLDELSGAATTATSFRRKIETSFACPVCEGTLCQPVTTNCGHTYCKNCVELGKSCRVCWQKIAAVSETNVLVQRLVEKWWPREAEASRARHEGDTLMKEGHLGQALERYNLAVHLVSRKRKLSTLKVLVSSSRLQDHQVLSLTKFAETKIIPSRGMKPAKSLVSSFEADVFYAHALLFSFRTETHNYHLNYNDLYMKYFDRARSVQGLSLGSLRKNK</sequence>
<evidence type="ECO:0000256" key="4">
    <source>
        <dbReference type="PROSITE-ProRule" id="PRU00175"/>
    </source>
</evidence>
<gene>
    <name evidence="6" type="ORF">WN51_01813</name>
</gene>
<feature type="domain" description="RING-type" evidence="5">
    <location>
        <begin position="131"/>
        <end position="164"/>
    </location>
</feature>
<keyword evidence="3" id="KW-0862">Zinc</keyword>
<dbReference type="AlphaFoldDB" id="A0A0M8ZWL4"/>
<reference evidence="6 7" key="1">
    <citation type="submission" date="2015-07" db="EMBL/GenBank/DDBJ databases">
        <title>The genome of Melipona quadrifasciata.</title>
        <authorList>
            <person name="Pan H."/>
            <person name="Kapheim K."/>
        </authorList>
    </citation>
    <scope>NUCLEOTIDE SEQUENCE [LARGE SCALE GENOMIC DNA]</scope>
    <source>
        <strain evidence="6">0111107301</strain>
        <tissue evidence="6">Whole body</tissue>
    </source>
</reference>
<dbReference type="CDD" id="cd16513">
    <property type="entry name" value="RING-HC_LONFs_rpt1"/>
    <property type="match status" value="1"/>
</dbReference>
<dbReference type="PROSITE" id="PS00518">
    <property type="entry name" value="ZF_RING_1"/>
    <property type="match status" value="1"/>
</dbReference>
<dbReference type="SMART" id="SM00184">
    <property type="entry name" value="RING"/>
    <property type="match status" value="1"/>
</dbReference>
<evidence type="ECO:0000256" key="3">
    <source>
        <dbReference type="ARBA" id="ARBA00022833"/>
    </source>
</evidence>
<keyword evidence="7" id="KW-1185">Reference proteome</keyword>
<accession>A0A0M8ZWL4</accession>
<dbReference type="SUPFAM" id="SSF48452">
    <property type="entry name" value="TPR-like"/>
    <property type="match status" value="1"/>
</dbReference>
<keyword evidence="2 4" id="KW-0863">Zinc-finger</keyword>
<evidence type="ECO:0000313" key="6">
    <source>
        <dbReference type="EMBL" id="KOX72600.1"/>
    </source>
</evidence>
<dbReference type="Pfam" id="PF13445">
    <property type="entry name" value="zf-RING_UBOX"/>
    <property type="match status" value="1"/>
</dbReference>
<keyword evidence="1" id="KW-0479">Metal-binding</keyword>
<dbReference type="Proteomes" id="UP000053105">
    <property type="component" value="Unassembled WGS sequence"/>
</dbReference>
<dbReference type="GO" id="GO:0005737">
    <property type="term" value="C:cytoplasm"/>
    <property type="evidence" value="ECO:0007669"/>
    <property type="project" value="UniProtKB-ARBA"/>
</dbReference>
<dbReference type="InterPro" id="IPR013083">
    <property type="entry name" value="Znf_RING/FYVE/PHD"/>
</dbReference>
<evidence type="ECO:0000256" key="2">
    <source>
        <dbReference type="ARBA" id="ARBA00022771"/>
    </source>
</evidence>
<dbReference type="STRING" id="166423.A0A0M8ZWL4"/>
<dbReference type="InterPro" id="IPR017907">
    <property type="entry name" value="Znf_RING_CS"/>
</dbReference>
<dbReference type="PANTHER" id="PTHR23327:SF42">
    <property type="entry name" value="LON PEPTIDASE N-TERMINAL DOMAIN AND RING FINGER PROTEIN C14F5.10C"/>
    <property type="match status" value="1"/>
</dbReference>
<evidence type="ECO:0000313" key="7">
    <source>
        <dbReference type="Proteomes" id="UP000053105"/>
    </source>
</evidence>
<dbReference type="GO" id="GO:0061630">
    <property type="term" value="F:ubiquitin protein ligase activity"/>
    <property type="evidence" value="ECO:0007669"/>
    <property type="project" value="TreeGrafter"/>
</dbReference>
<dbReference type="PANTHER" id="PTHR23327">
    <property type="entry name" value="RING FINGER PROTEIN 127"/>
    <property type="match status" value="1"/>
</dbReference>
<dbReference type="PROSITE" id="PS50089">
    <property type="entry name" value="ZF_RING_2"/>
    <property type="match status" value="1"/>
</dbReference>
<name>A0A0M8ZWL4_9HYME</name>
<dbReference type="Gene3D" id="3.30.40.10">
    <property type="entry name" value="Zinc/RING finger domain, C3HC4 (zinc finger)"/>
    <property type="match status" value="1"/>
</dbReference>